<dbReference type="Pfam" id="PF15892">
    <property type="entry name" value="BNR_4"/>
    <property type="match status" value="1"/>
</dbReference>
<gene>
    <name evidence="1" type="ORF">HNR46_003459</name>
</gene>
<dbReference type="SUPFAM" id="SSF50939">
    <property type="entry name" value="Sialidases"/>
    <property type="match status" value="1"/>
</dbReference>
<dbReference type="InterPro" id="IPR036278">
    <property type="entry name" value="Sialidase_sf"/>
</dbReference>
<evidence type="ECO:0008006" key="3">
    <source>
        <dbReference type="Google" id="ProtNLM"/>
    </source>
</evidence>
<comment type="caution">
    <text evidence="1">The sequence shown here is derived from an EMBL/GenBank/DDBJ whole genome shotgun (WGS) entry which is preliminary data.</text>
</comment>
<dbReference type="AlphaFoldDB" id="A0A840VCD6"/>
<sequence>MTRWILGWLVAPWSMAQPVEIAPDGAWTFFNDERGVFHEGLLYLGYVKGDGDVGVTRFDPKSGSASHVVLGSEAARQRDDHNNPSLTVMPDGHLLAMYARHIADPFYFHRRSKVSSPVSLEDWGEEMREPVADKVTYSNTFFLKDEGRVWDFQRSLNFNPAYTTSEDGGRSWATVKPLVKTGGGSVRPYFHYSSNGLGRIDLAYTDGHPRNVKNSLYHIYYEKGAFHRTDGTVIKKEEELPLDHDGGERGTVIYSYFEGEEPESRDEGVANGRAWVWDLEYDAEGHPVCVFQLHPHATNDFDRTISGWPDSRIRYYWARWDGSGWQVHFIAEAGRGKYRNEDDYAGGICLDPEDPRVVYLSSNAQKPFDLNQQEVPLSAHDRYEIYRGTTSDDGATFSWEALTENSSEDHLRPFVAKGHPGKRHVVWFSGDYRTYMDYRCRVLGIFE</sequence>
<dbReference type="Proteomes" id="UP000557717">
    <property type="component" value="Unassembled WGS sequence"/>
</dbReference>
<reference evidence="1 2" key="1">
    <citation type="submission" date="2020-08" db="EMBL/GenBank/DDBJ databases">
        <title>Genomic Encyclopedia of Type Strains, Phase IV (KMG-IV): sequencing the most valuable type-strain genomes for metagenomic binning, comparative biology and taxonomic classification.</title>
        <authorList>
            <person name="Goeker M."/>
        </authorList>
    </citation>
    <scope>NUCLEOTIDE SEQUENCE [LARGE SCALE GENOMIC DNA]</scope>
    <source>
        <strain evidence="1 2">YC6886</strain>
    </source>
</reference>
<accession>A0A840VCD6</accession>
<proteinExistence type="predicted"/>
<evidence type="ECO:0000313" key="1">
    <source>
        <dbReference type="EMBL" id="MBB5353204.1"/>
    </source>
</evidence>
<organism evidence="1 2">
    <name type="scientific">Haloferula luteola</name>
    <dbReference type="NCBI Taxonomy" id="595692"/>
    <lineage>
        <taxon>Bacteria</taxon>
        <taxon>Pseudomonadati</taxon>
        <taxon>Verrucomicrobiota</taxon>
        <taxon>Verrucomicrobiia</taxon>
        <taxon>Verrucomicrobiales</taxon>
        <taxon>Verrucomicrobiaceae</taxon>
        <taxon>Haloferula</taxon>
    </lineage>
</organism>
<dbReference type="EMBL" id="JACHFD010000022">
    <property type="protein sequence ID" value="MBB5353204.1"/>
    <property type="molecule type" value="Genomic_DNA"/>
</dbReference>
<name>A0A840VCD6_9BACT</name>
<dbReference type="RefSeq" id="WP_184020857.1">
    <property type="nucleotide sequence ID" value="NZ_JACHFD010000022.1"/>
</dbReference>
<evidence type="ECO:0000313" key="2">
    <source>
        <dbReference type="Proteomes" id="UP000557717"/>
    </source>
</evidence>
<keyword evidence="2" id="KW-1185">Reference proteome</keyword>
<protein>
    <recommendedName>
        <fullName evidence="3">BNR repeat-containing family member</fullName>
    </recommendedName>
</protein>